<organism evidence="2 3">
    <name type="scientific">Mucor saturninus</name>
    <dbReference type="NCBI Taxonomy" id="64648"/>
    <lineage>
        <taxon>Eukaryota</taxon>
        <taxon>Fungi</taxon>
        <taxon>Fungi incertae sedis</taxon>
        <taxon>Mucoromycota</taxon>
        <taxon>Mucoromycotina</taxon>
        <taxon>Mucoromycetes</taxon>
        <taxon>Mucorales</taxon>
        <taxon>Mucorineae</taxon>
        <taxon>Mucoraceae</taxon>
        <taxon>Mucor</taxon>
    </lineage>
</organism>
<evidence type="ECO:0000313" key="3">
    <source>
        <dbReference type="Proteomes" id="UP000603453"/>
    </source>
</evidence>
<dbReference type="AlphaFoldDB" id="A0A8H7UXG6"/>
<evidence type="ECO:0000313" key="2">
    <source>
        <dbReference type="EMBL" id="KAG2195698.1"/>
    </source>
</evidence>
<protein>
    <submittedName>
        <fullName evidence="2">Uncharacterized protein</fullName>
    </submittedName>
</protein>
<dbReference type="OrthoDB" id="10267127at2759"/>
<feature type="signal peptide" evidence="1">
    <location>
        <begin position="1"/>
        <end position="24"/>
    </location>
</feature>
<sequence length="510" mass="57825">MIHSKVANVHNLAILLLFANTSHAQMMDYKVIATLNQTLYTSMSVVVDDIAYPLKSNSTYPIIFSGEAPIPKSGYRYAKTANATGEQLLEPFLRSPQAIESTPHEFFNRTWNKHPNARIPQVYSATSPRDRVVSSLHKDDEIPTIYFSANQTALDLMHRSYLVDPVTVNTTVSYISLEDAFQFKNVELSLAGRSSNLLAKLSYIFKIQKKESLFGYRRIKLRSLGFDPSYVREQVGYDILSSAGVASTEFSYVRVFMNDRELGLFGLVEAFQNPWLANEFAGGDTSYKNGYLYQGEGAPSSANDTSDLAYYENNITAYAGGQYKVKEEADGESKDNFQPLMDFTKFIAEAPVNTSDAAAVWNKTMDTEAFLRSMAIEVLAGYSDGYIINSNNFFIYQNPKTQQYIYIPHDLDFCLGNTLTNISRLSSGNYTDIWGWDQRPLIKRIMLVPEFQNRFVNLLQEMNEKLFNIDVVRPRIDDLADMLQEDVSWDRTLPGVGKVNYIQMLRVLNN</sequence>
<keyword evidence="1" id="KW-0732">Signal</keyword>
<name>A0A8H7UXG6_9FUNG</name>
<accession>A0A8H7UXG6</accession>
<dbReference type="EMBL" id="JAEPRD010000164">
    <property type="protein sequence ID" value="KAG2195698.1"/>
    <property type="molecule type" value="Genomic_DNA"/>
</dbReference>
<reference evidence="2" key="1">
    <citation type="submission" date="2020-12" db="EMBL/GenBank/DDBJ databases">
        <title>Metabolic potential, ecology and presence of endohyphal bacteria is reflected in genomic diversity of Mucoromycotina.</title>
        <authorList>
            <person name="Muszewska A."/>
            <person name="Okrasinska A."/>
            <person name="Steczkiewicz K."/>
            <person name="Drgas O."/>
            <person name="Orlowska M."/>
            <person name="Perlinska-Lenart U."/>
            <person name="Aleksandrzak-Piekarczyk T."/>
            <person name="Szatraj K."/>
            <person name="Zielenkiewicz U."/>
            <person name="Pilsyk S."/>
            <person name="Malc E."/>
            <person name="Mieczkowski P."/>
            <person name="Kruszewska J.S."/>
            <person name="Biernat P."/>
            <person name="Pawlowska J."/>
        </authorList>
    </citation>
    <scope>NUCLEOTIDE SEQUENCE</scope>
    <source>
        <strain evidence="2">WA0000017839</strain>
    </source>
</reference>
<comment type="caution">
    <text evidence="2">The sequence shown here is derived from an EMBL/GenBank/DDBJ whole genome shotgun (WGS) entry which is preliminary data.</text>
</comment>
<dbReference type="InterPro" id="IPR014867">
    <property type="entry name" value="Spore_coat_CotH_CotH2/3/7"/>
</dbReference>
<proteinExistence type="predicted"/>
<feature type="chain" id="PRO_5034487190" evidence="1">
    <location>
        <begin position="25"/>
        <end position="510"/>
    </location>
</feature>
<gene>
    <name evidence="2" type="ORF">INT47_012919</name>
</gene>
<dbReference type="Pfam" id="PF08757">
    <property type="entry name" value="CotH"/>
    <property type="match status" value="1"/>
</dbReference>
<evidence type="ECO:0000256" key="1">
    <source>
        <dbReference type="SAM" id="SignalP"/>
    </source>
</evidence>
<dbReference type="PANTHER" id="PTHR40050:SF1">
    <property type="entry name" value="INNER SPORE COAT PROTEIN H"/>
    <property type="match status" value="1"/>
</dbReference>
<dbReference type="Proteomes" id="UP000603453">
    <property type="component" value="Unassembled WGS sequence"/>
</dbReference>
<keyword evidence="3" id="KW-1185">Reference proteome</keyword>
<dbReference type="PANTHER" id="PTHR40050">
    <property type="entry name" value="INNER SPORE COAT PROTEIN H"/>
    <property type="match status" value="1"/>
</dbReference>